<feature type="compositionally biased region" description="Basic and acidic residues" evidence="1">
    <location>
        <begin position="72"/>
        <end position="110"/>
    </location>
</feature>
<comment type="caution">
    <text evidence="2">The sequence shown here is derived from an EMBL/GenBank/DDBJ whole genome shotgun (WGS) entry which is preliminary data.</text>
</comment>
<reference evidence="2" key="1">
    <citation type="journal article" date="2020" name="bioRxiv">
        <title>Chromosome-level reference genome of the European wasp spider Argiope bruennichi: a resource for studies on range expansion and evolutionary adaptation.</title>
        <authorList>
            <person name="Sheffer M.M."/>
            <person name="Hoppe A."/>
            <person name="Krehenwinkel H."/>
            <person name="Uhl G."/>
            <person name="Kuss A.W."/>
            <person name="Jensen L."/>
            <person name="Jensen C."/>
            <person name="Gillespie R.G."/>
            <person name="Hoff K.J."/>
            <person name="Prost S."/>
        </authorList>
    </citation>
    <scope>NUCLEOTIDE SEQUENCE</scope>
</reference>
<gene>
    <name evidence="2" type="ORF">HNY73_017147</name>
</gene>
<sequence length="155" mass="17726">MEALLCDAISSSPFKVSSNKLQKLLESKRREWYHHPPPVTSKQFESVRPLPPPKKNLTPLRRSNAAVTSSSTHDKKLEPVKEDVSSKKTELDSNVKKEKDDKKDKHREDTSCSEVDEGTCIPAHLLMERRINSLPPARLTIDTNRKMEPIVRFEI</sequence>
<proteinExistence type="predicted"/>
<protein>
    <submittedName>
        <fullName evidence="2">Uncharacterized protein</fullName>
    </submittedName>
</protein>
<dbReference type="EMBL" id="JABXBU010002227">
    <property type="protein sequence ID" value="KAF8774615.1"/>
    <property type="molecule type" value="Genomic_DNA"/>
</dbReference>
<name>A0A8T0EPZ7_ARGBR</name>
<accession>A0A8T0EPZ7</accession>
<evidence type="ECO:0000313" key="3">
    <source>
        <dbReference type="Proteomes" id="UP000807504"/>
    </source>
</evidence>
<reference evidence="2" key="2">
    <citation type="submission" date="2020-06" db="EMBL/GenBank/DDBJ databases">
        <authorList>
            <person name="Sheffer M."/>
        </authorList>
    </citation>
    <scope>NUCLEOTIDE SEQUENCE</scope>
</reference>
<dbReference type="Proteomes" id="UP000807504">
    <property type="component" value="Unassembled WGS sequence"/>
</dbReference>
<dbReference type="AlphaFoldDB" id="A0A8T0EPZ7"/>
<evidence type="ECO:0000256" key="1">
    <source>
        <dbReference type="SAM" id="MobiDB-lite"/>
    </source>
</evidence>
<keyword evidence="3" id="KW-1185">Reference proteome</keyword>
<organism evidence="2 3">
    <name type="scientific">Argiope bruennichi</name>
    <name type="common">Wasp spider</name>
    <name type="synonym">Aranea bruennichi</name>
    <dbReference type="NCBI Taxonomy" id="94029"/>
    <lineage>
        <taxon>Eukaryota</taxon>
        <taxon>Metazoa</taxon>
        <taxon>Ecdysozoa</taxon>
        <taxon>Arthropoda</taxon>
        <taxon>Chelicerata</taxon>
        <taxon>Arachnida</taxon>
        <taxon>Araneae</taxon>
        <taxon>Araneomorphae</taxon>
        <taxon>Entelegynae</taxon>
        <taxon>Araneoidea</taxon>
        <taxon>Araneidae</taxon>
        <taxon>Argiope</taxon>
    </lineage>
</organism>
<evidence type="ECO:0000313" key="2">
    <source>
        <dbReference type="EMBL" id="KAF8774615.1"/>
    </source>
</evidence>
<feature type="region of interest" description="Disordered" evidence="1">
    <location>
        <begin position="28"/>
        <end position="115"/>
    </location>
</feature>